<evidence type="ECO:0000256" key="3">
    <source>
        <dbReference type="ARBA" id="ARBA00022553"/>
    </source>
</evidence>
<reference evidence="11 12" key="1">
    <citation type="submission" date="2024-10" db="EMBL/GenBank/DDBJ databases">
        <title>The Natural Products Discovery Center: Release of the First 8490 Sequenced Strains for Exploring Actinobacteria Biosynthetic Diversity.</title>
        <authorList>
            <person name="Kalkreuter E."/>
            <person name="Kautsar S.A."/>
            <person name="Yang D."/>
            <person name="Bader C.D."/>
            <person name="Teijaro C.N."/>
            <person name="Fluegel L."/>
            <person name="Davis C.M."/>
            <person name="Simpson J.R."/>
            <person name="Lauterbach L."/>
            <person name="Steele A.D."/>
            <person name="Gui C."/>
            <person name="Meng S."/>
            <person name="Li G."/>
            <person name="Viehrig K."/>
            <person name="Ye F."/>
            <person name="Su P."/>
            <person name="Kiefer A.F."/>
            <person name="Nichols A."/>
            <person name="Cepeda A.J."/>
            <person name="Yan W."/>
            <person name="Fan B."/>
            <person name="Jiang Y."/>
            <person name="Adhikari A."/>
            <person name="Zheng C.-J."/>
            <person name="Schuster L."/>
            <person name="Cowan T.M."/>
            <person name="Smanski M.J."/>
            <person name="Chevrette M.G."/>
            <person name="De Carvalho L.P.S."/>
            <person name="Shen B."/>
        </authorList>
    </citation>
    <scope>NUCLEOTIDE SEQUENCE [LARGE SCALE GENOMIC DNA]</scope>
    <source>
        <strain evidence="11 12">NPDC001390</strain>
    </source>
</reference>
<dbReference type="InterPro" id="IPR014043">
    <property type="entry name" value="Acyl_transferase_dom"/>
</dbReference>
<protein>
    <submittedName>
        <fullName evidence="11">SDR family NAD(P)-dependent oxidoreductase</fullName>
    </submittedName>
</protein>
<dbReference type="PANTHER" id="PTHR43775:SF51">
    <property type="entry name" value="INACTIVE PHENOLPHTHIOCEROL SYNTHESIS POLYKETIDE SYNTHASE TYPE I PKS1-RELATED"/>
    <property type="match status" value="1"/>
</dbReference>
<evidence type="ECO:0000313" key="11">
    <source>
        <dbReference type="EMBL" id="MFF4527553.1"/>
    </source>
</evidence>
<evidence type="ECO:0000256" key="5">
    <source>
        <dbReference type="ARBA" id="ARBA00023194"/>
    </source>
</evidence>
<gene>
    <name evidence="11" type="ORF">ACFY1D_40010</name>
</gene>
<dbReference type="SMART" id="SM00827">
    <property type="entry name" value="PKS_AT"/>
    <property type="match status" value="1"/>
</dbReference>
<dbReference type="Gene3D" id="3.30.70.3290">
    <property type="match status" value="1"/>
</dbReference>
<dbReference type="InterPro" id="IPR009081">
    <property type="entry name" value="PP-bd_ACP"/>
</dbReference>
<dbReference type="Pfam" id="PF00550">
    <property type="entry name" value="PP-binding"/>
    <property type="match status" value="1"/>
</dbReference>
<dbReference type="InterPro" id="IPR042104">
    <property type="entry name" value="PKS_dehydratase_sf"/>
</dbReference>
<keyword evidence="7" id="KW-0012">Acyltransferase</keyword>
<keyword evidence="5" id="KW-0045">Antibiotic biosynthesis</keyword>
<feature type="region of interest" description="C-terminal hotdog fold" evidence="8">
    <location>
        <begin position="650"/>
        <end position="803"/>
    </location>
</feature>
<keyword evidence="6" id="KW-0511">Multifunctional enzyme</keyword>
<dbReference type="Pfam" id="PF16197">
    <property type="entry name" value="KAsynt_C_assoc"/>
    <property type="match status" value="1"/>
</dbReference>
<feature type="domain" description="PKS/mFAS DH" evidence="10">
    <location>
        <begin position="511"/>
        <end position="803"/>
    </location>
</feature>
<dbReference type="InterPro" id="IPR032821">
    <property type="entry name" value="PKS_assoc"/>
</dbReference>
<proteinExistence type="predicted"/>
<feature type="active site" description="Proton acceptor; for dehydratase activity" evidence="8">
    <location>
        <position position="543"/>
    </location>
</feature>
<dbReference type="InterPro" id="IPR049552">
    <property type="entry name" value="PKS_DH_N"/>
</dbReference>
<dbReference type="InterPro" id="IPR001227">
    <property type="entry name" value="Ac_transferase_dom_sf"/>
</dbReference>
<dbReference type="SMART" id="SM00826">
    <property type="entry name" value="PKS_DH"/>
    <property type="match status" value="1"/>
</dbReference>
<evidence type="ECO:0000256" key="6">
    <source>
        <dbReference type="ARBA" id="ARBA00023268"/>
    </source>
</evidence>
<dbReference type="InterPro" id="IPR050091">
    <property type="entry name" value="PKS_NRPS_Biosynth_Enz"/>
</dbReference>
<dbReference type="PROSITE" id="PS50075">
    <property type="entry name" value="CARRIER"/>
    <property type="match status" value="1"/>
</dbReference>
<feature type="domain" description="Carrier" evidence="9">
    <location>
        <begin position="1274"/>
        <end position="1351"/>
    </location>
</feature>
<dbReference type="InterPro" id="IPR016039">
    <property type="entry name" value="Thiolase-like"/>
</dbReference>
<dbReference type="InterPro" id="IPR049551">
    <property type="entry name" value="PKS_DH_C"/>
</dbReference>
<dbReference type="InterPro" id="IPR057326">
    <property type="entry name" value="KR_dom"/>
</dbReference>
<name>A0ABW6UZG8_9ACTN</name>
<dbReference type="InterPro" id="IPR013968">
    <property type="entry name" value="PKS_KR"/>
</dbReference>
<dbReference type="Pfam" id="PF21089">
    <property type="entry name" value="PKS_DH_N"/>
    <property type="match status" value="1"/>
</dbReference>
<evidence type="ECO:0000256" key="4">
    <source>
        <dbReference type="ARBA" id="ARBA00022679"/>
    </source>
</evidence>
<dbReference type="PROSITE" id="PS00012">
    <property type="entry name" value="PHOSPHOPANTETHEINE"/>
    <property type="match status" value="1"/>
</dbReference>
<dbReference type="InterPro" id="IPR036736">
    <property type="entry name" value="ACP-like_sf"/>
</dbReference>
<keyword evidence="3" id="KW-0597">Phosphoprotein</keyword>
<dbReference type="Gene3D" id="1.10.1200.10">
    <property type="entry name" value="ACP-like"/>
    <property type="match status" value="1"/>
</dbReference>
<dbReference type="InterPro" id="IPR020807">
    <property type="entry name" value="PKS_DH"/>
</dbReference>
<dbReference type="CDD" id="cd08956">
    <property type="entry name" value="KR_3_FAS_SDR_x"/>
    <property type="match status" value="1"/>
</dbReference>
<dbReference type="SMART" id="SM00822">
    <property type="entry name" value="PKS_KR"/>
    <property type="match status" value="1"/>
</dbReference>
<dbReference type="Pfam" id="PF14765">
    <property type="entry name" value="PS-DH"/>
    <property type="match status" value="1"/>
</dbReference>
<dbReference type="RefSeq" id="WP_387893115.1">
    <property type="nucleotide sequence ID" value="NZ_JBIAWJ010000040.1"/>
</dbReference>
<evidence type="ECO:0000259" key="9">
    <source>
        <dbReference type="PROSITE" id="PS50075"/>
    </source>
</evidence>
<dbReference type="Gene3D" id="3.40.47.10">
    <property type="match status" value="1"/>
</dbReference>
<evidence type="ECO:0000256" key="7">
    <source>
        <dbReference type="ARBA" id="ARBA00023315"/>
    </source>
</evidence>
<dbReference type="SUPFAM" id="SSF51735">
    <property type="entry name" value="NAD(P)-binding Rossmann-fold domains"/>
    <property type="match status" value="2"/>
</dbReference>
<dbReference type="InterPro" id="IPR016036">
    <property type="entry name" value="Malonyl_transacylase_ACP-bd"/>
</dbReference>
<dbReference type="SUPFAM" id="SSF53901">
    <property type="entry name" value="Thiolase-like"/>
    <property type="match status" value="1"/>
</dbReference>
<dbReference type="SUPFAM" id="SSF55048">
    <property type="entry name" value="Probable ACP-binding domain of malonyl-CoA ACP transacylase"/>
    <property type="match status" value="1"/>
</dbReference>
<comment type="caution">
    <text evidence="11">The sequence shown here is derived from an EMBL/GenBank/DDBJ whole genome shotgun (WGS) entry which is preliminary data.</text>
</comment>
<evidence type="ECO:0000313" key="12">
    <source>
        <dbReference type="Proteomes" id="UP001602058"/>
    </source>
</evidence>
<dbReference type="Proteomes" id="UP001602058">
    <property type="component" value="Unassembled WGS sequence"/>
</dbReference>
<feature type="region of interest" description="N-terminal hotdog fold" evidence="8">
    <location>
        <begin position="511"/>
        <end position="637"/>
    </location>
</feature>
<dbReference type="Gene3D" id="3.40.50.720">
    <property type="entry name" value="NAD(P)-binding Rossmann-like Domain"/>
    <property type="match status" value="1"/>
</dbReference>
<keyword evidence="12" id="KW-1185">Reference proteome</keyword>
<dbReference type="Pfam" id="PF02801">
    <property type="entry name" value="Ketoacyl-synt_C"/>
    <property type="match status" value="1"/>
</dbReference>
<dbReference type="Gene3D" id="3.10.129.110">
    <property type="entry name" value="Polyketide synthase dehydratase"/>
    <property type="match status" value="1"/>
</dbReference>
<dbReference type="Gene3D" id="3.40.366.10">
    <property type="entry name" value="Malonyl-Coenzyme A Acyl Carrier Protein, domain 2"/>
    <property type="match status" value="1"/>
</dbReference>
<dbReference type="PROSITE" id="PS52019">
    <property type="entry name" value="PKS_MFAS_DH"/>
    <property type="match status" value="1"/>
</dbReference>
<evidence type="ECO:0000256" key="8">
    <source>
        <dbReference type="PROSITE-ProRule" id="PRU01363"/>
    </source>
</evidence>
<dbReference type="SUPFAM" id="SSF52151">
    <property type="entry name" value="FabD/lysophospholipase-like"/>
    <property type="match status" value="1"/>
</dbReference>
<dbReference type="InterPro" id="IPR055123">
    <property type="entry name" value="SpnB-like_Rossmann"/>
</dbReference>
<dbReference type="InterPro" id="IPR006162">
    <property type="entry name" value="Ppantetheine_attach_site"/>
</dbReference>
<dbReference type="InterPro" id="IPR020806">
    <property type="entry name" value="PKS_PP-bd"/>
</dbReference>
<dbReference type="InterPro" id="IPR016035">
    <property type="entry name" value="Acyl_Trfase/lysoPLipase"/>
</dbReference>
<dbReference type="Pfam" id="PF08659">
    <property type="entry name" value="KR"/>
    <property type="match status" value="1"/>
</dbReference>
<accession>A0ABW6UZG8</accession>
<dbReference type="PANTHER" id="PTHR43775">
    <property type="entry name" value="FATTY ACID SYNTHASE"/>
    <property type="match status" value="1"/>
</dbReference>
<evidence type="ECO:0000259" key="10">
    <source>
        <dbReference type="PROSITE" id="PS52019"/>
    </source>
</evidence>
<evidence type="ECO:0000256" key="2">
    <source>
        <dbReference type="ARBA" id="ARBA00022450"/>
    </source>
</evidence>
<dbReference type="InterPro" id="IPR049900">
    <property type="entry name" value="PKS_mFAS_DH"/>
</dbReference>
<organism evidence="11 12">
    <name type="scientific">Streptomyces bluensis</name>
    <dbReference type="NCBI Taxonomy" id="33897"/>
    <lineage>
        <taxon>Bacteria</taxon>
        <taxon>Bacillati</taxon>
        <taxon>Actinomycetota</taxon>
        <taxon>Actinomycetes</taxon>
        <taxon>Kitasatosporales</taxon>
        <taxon>Streptomycetaceae</taxon>
        <taxon>Streptomyces</taxon>
    </lineage>
</organism>
<feature type="non-terminal residue" evidence="11">
    <location>
        <position position="1"/>
    </location>
</feature>
<dbReference type="SUPFAM" id="SSF47336">
    <property type="entry name" value="ACP-like"/>
    <property type="match status" value="1"/>
</dbReference>
<dbReference type="SMART" id="SM00823">
    <property type="entry name" value="PKS_PP"/>
    <property type="match status" value="1"/>
</dbReference>
<keyword evidence="4" id="KW-0808">Transferase</keyword>
<sequence length="1449" mass="149957">AAAGVAGVIKSVLAMRHGVVPRTLHVDAPSSQVDWSAGAVELVREPVVWPDNDRPRRAAVSSFGLSGTNAHVILEAGPEQEPAADDRKRMVPLVVTARSEAALDARIRQLQPYEPSVHVGFTAATGRTSFARRAVLLASAEGVTEAARGVVAEGPTAFVFSGQGAQRLGMGRELYDRFPAFAHALDEALAELDPRLRDVLWGDDETALNRTEFTQPALFAVEVALYRLAESLGLRPDYVAGHSVGEIAAAHVAGVLSLADACALVSARASLMQALPAGGLMLAVEATEADVTPHLTDEVSIAAINGPASLVLSGAEEAVLAVAAALPGRRTTRLRVSHAFHSPLMDPMLEDFRAAISGLHFAEPRIPLVSNLTGTLTAPDTPDYWVRHVRGTVRFADGIRTLTAHGVTRFLELGPDGTLTALIDQTAPDAAVAVSALRKGRPEEEALAVALGGLFVQGAPVDWAAYFAGTGARLTDVLPTYPFQRQRFWPEPRTGLGGGDVRSVGLVPAGHPVLGAAMVLADGGGAVFTGLLSPQAQPWLADHTVLGRTLVPGAALVELVIRAGDEVGAGRIEELTTVAPLVLPDDGAPVGLQVRIDGADDDGRRTFALHGRPERAGADASWVAYAHGVLTPAPAEGAVPGPDVWPPQGAESIELAAHYDTLAEAGFDYGPSFRALRQAWRRGDEVFAEVSLDADADVGANTDVGADREAATDTDGYGVHPALLDAVLHAAGFTGAGGGDDGTALPFSWEDVVLFASGARTVRARLERTGERTVRIAVADTEGGAVLSVGGLTVRPVDGDQMAGAGSAAAPDALLRTVWTSVGEHASAAHAAAAPAEIAVLGDLPEDLAGELAAAGVKAVAYDELSAVAAQHSLVLAPVRETGAGPADSAHAHVRAALALAQTWLADERLAGARLVVLTRGATTGEDPGAAAAWGLLRSAQSEHPGRISLLDLPGNPSGLARAVNVTEPEVAVVDGEVLVPRLERVPLDVSDGRPDAGPALGDGGAVLVTGGTGGLGALLARHLVARHGVRDLLLLSRRGADAPGAADLVAELTGQGTRVEAVACDVADREALGAALAGHHVGHVVHAAGVLDDATATRLTPERIAAVLRPKADAAWHLHELLPDVRSFTVFSSAAGTFGNAGQGAYAAANAFLDALVRHRHRAGLPGRSLAWGPWQQPDGMAGALSAREVERMRAAGFPPLRTDEGLALFDRAASAAEPVLLPVRIDVAALRARDDVPALLHGLVPVRRSAARSTDPGLVARLATLDEDEGRAAVLELVSEQAARVLGQRPGGTTEVGAARAFRDLGFDSLMSVELRNALSTATGLRLPATLALDHPTPEAVAGHLYTLLAPETERTGADGLLAALERVEQMIAALPEPAADGAAQSAHRQIAGRLDVLRTRWSALATTATAAPDANVNDPEKAAEFDMDTLSDDEMFAFLDDELGDG</sequence>
<dbReference type="InterPro" id="IPR036291">
    <property type="entry name" value="NAD(P)-bd_dom_sf"/>
</dbReference>
<dbReference type="InterPro" id="IPR014031">
    <property type="entry name" value="Ketoacyl_synth_C"/>
</dbReference>
<dbReference type="EMBL" id="JBIAWJ010000040">
    <property type="protein sequence ID" value="MFF4527553.1"/>
    <property type="molecule type" value="Genomic_DNA"/>
</dbReference>
<dbReference type="SMART" id="SM01294">
    <property type="entry name" value="PKS_PP_betabranch"/>
    <property type="match status" value="1"/>
</dbReference>
<dbReference type="Pfam" id="PF22953">
    <property type="entry name" value="SpnB_Rossmann"/>
    <property type="match status" value="1"/>
</dbReference>
<keyword evidence="2" id="KW-0596">Phosphopantetheine</keyword>
<feature type="active site" description="Proton donor; for dehydratase activity" evidence="8">
    <location>
        <position position="725"/>
    </location>
</feature>
<evidence type="ECO:0000256" key="1">
    <source>
        <dbReference type="ARBA" id="ARBA00004792"/>
    </source>
</evidence>
<dbReference type="Pfam" id="PF00698">
    <property type="entry name" value="Acyl_transf_1"/>
    <property type="match status" value="1"/>
</dbReference>
<comment type="pathway">
    <text evidence="1">Antibiotic biosynthesis.</text>
</comment>